<evidence type="ECO:0000313" key="2">
    <source>
        <dbReference type="EMBL" id="NUU17989.1"/>
    </source>
</evidence>
<sequence length="178" mass="17498">MPPRLRPALVACVAVVLLLVGSTTAYAAWARSATVAAGAVTGGSFSGTVTWSTAPNLAGMHPGETRVGVVQVARTASTNGRWVYAVGAPTAAPSGTVTAASTALAGQLVVTVYTGATFTGTTCAGTPATLGVASPVQALGAVVRHCVAVRLLPTAPSTVQGGSVAVTVPITLENRSTN</sequence>
<protein>
    <recommendedName>
        <fullName evidence="4">SipW-cognate class signal peptide</fullName>
    </recommendedName>
</protein>
<reference evidence="2 3" key="1">
    <citation type="submission" date="2020-05" db="EMBL/GenBank/DDBJ databases">
        <title>Genome Sequencing of Type Strains.</title>
        <authorList>
            <person name="Lemaire J.F."/>
            <person name="Inderbitzin P."/>
            <person name="Gregorio O.A."/>
            <person name="Collins S.B."/>
            <person name="Wespe N."/>
            <person name="Knight-Connoni V."/>
        </authorList>
    </citation>
    <scope>NUCLEOTIDE SEQUENCE [LARGE SCALE GENOMIC DNA]</scope>
    <source>
        <strain evidence="2 3">ATCC 25174</strain>
    </source>
</reference>
<feature type="signal peptide" evidence="1">
    <location>
        <begin position="1"/>
        <end position="27"/>
    </location>
</feature>
<dbReference type="Proteomes" id="UP000565724">
    <property type="component" value="Unassembled WGS sequence"/>
</dbReference>
<name>A0A7Y6A3U9_9CELL</name>
<dbReference type="EMBL" id="JABMCI010000066">
    <property type="protein sequence ID" value="NUU17989.1"/>
    <property type="molecule type" value="Genomic_DNA"/>
</dbReference>
<keyword evidence="1" id="KW-0732">Signal</keyword>
<dbReference type="RefSeq" id="WP_175347948.1">
    <property type="nucleotide sequence ID" value="NZ_JABMCI010000066.1"/>
</dbReference>
<evidence type="ECO:0000256" key="1">
    <source>
        <dbReference type="SAM" id="SignalP"/>
    </source>
</evidence>
<feature type="chain" id="PRO_5031240770" description="SipW-cognate class signal peptide" evidence="1">
    <location>
        <begin position="28"/>
        <end position="178"/>
    </location>
</feature>
<keyword evidence="3" id="KW-1185">Reference proteome</keyword>
<accession>A0A7Y6A3U9</accession>
<dbReference type="AlphaFoldDB" id="A0A7Y6A3U9"/>
<organism evidence="2 3">
    <name type="scientific">Cellulomonas humilata</name>
    <dbReference type="NCBI Taxonomy" id="144055"/>
    <lineage>
        <taxon>Bacteria</taxon>
        <taxon>Bacillati</taxon>
        <taxon>Actinomycetota</taxon>
        <taxon>Actinomycetes</taxon>
        <taxon>Micrococcales</taxon>
        <taxon>Cellulomonadaceae</taxon>
        <taxon>Cellulomonas</taxon>
    </lineage>
</organism>
<proteinExistence type="predicted"/>
<comment type="caution">
    <text evidence="2">The sequence shown here is derived from an EMBL/GenBank/DDBJ whole genome shotgun (WGS) entry which is preliminary data.</text>
</comment>
<evidence type="ECO:0000313" key="3">
    <source>
        <dbReference type="Proteomes" id="UP000565724"/>
    </source>
</evidence>
<evidence type="ECO:0008006" key="4">
    <source>
        <dbReference type="Google" id="ProtNLM"/>
    </source>
</evidence>
<gene>
    <name evidence="2" type="ORF">HP550_12085</name>
</gene>